<proteinExistence type="predicted"/>
<dbReference type="InterPro" id="IPR011042">
    <property type="entry name" value="6-blade_b-propeller_TolB-like"/>
</dbReference>
<dbReference type="GeneID" id="114339414"/>
<sequence>MLGEKMGTSTDIETDFASGLIYFMVRDYAIVRWNIGYPMVAEHHDILSQSYETFPYVSGFFTDTDSSIWAIINPRSPTECGIHGNSYSTSSSTSELEERVLRISTHNEITKETEFVKIFTR</sequence>
<dbReference type="EnsemblMetazoa" id="XM_028290063.2">
    <property type="protein sequence ID" value="XP_028145864.1"/>
    <property type="gene ID" value="LOC114339414"/>
</dbReference>
<dbReference type="Proteomes" id="UP001652700">
    <property type="component" value="Unplaced"/>
</dbReference>
<name>A0A6P7G9R8_DIAVI</name>
<organism evidence="3">
    <name type="scientific">Diabrotica virgifera virgifera</name>
    <name type="common">western corn rootworm</name>
    <dbReference type="NCBI Taxonomy" id="50390"/>
    <lineage>
        <taxon>Eukaryota</taxon>
        <taxon>Metazoa</taxon>
        <taxon>Ecdysozoa</taxon>
        <taxon>Arthropoda</taxon>
        <taxon>Hexapoda</taxon>
        <taxon>Insecta</taxon>
        <taxon>Pterygota</taxon>
        <taxon>Neoptera</taxon>
        <taxon>Endopterygota</taxon>
        <taxon>Coleoptera</taxon>
        <taxon>Polyphaga</taxon>
        <taxon>Cucujiformia</taxon>
        <taxon>Chrysomeloidea</taxon>
        <taxon>Chrysomelidae</taxon>
        <taxon>Galerucinae</taxon>
        <taxon>Diabroticina</taxon>
        <taxon>Diabroticites</taxon>
        <taxon>Diabrotica</taxon>
    </lineage>
</organism>
<dbReference type="OrthoDB" id="6624404at2759"/>
<reference evidence="1" key="2">
    <citation type="submission" date="2025-05" db="UniProtKB">
        <authorList>
            <consortium name="EnsemblMetazoa"/>
        </authorList>
    </citation>
    <scope>IDENTIFICATION</scope>
</reference>
<evidence type="ECO:0000313" key="1">
    <source>
        <dbReference type="EnsemblMetazoa" id="XP_028145864.1"/>
    </source>
</evidence>
<dbReference type="AlphaFoldDB" id="A0A6P7G9R8"/>
<evidence type="ECO:0000313" key="2">
    <source>
        <dbReference type="Proteomes" id="UP001652700"/>
    </source>
</evidence>
<keyword evidence="2" id="KW-1185">Reference proteome</keyword>
<protein>
    <submittedName>
        <fullName evidence="3">Uncharacterized protein LOC114339414</fullName>
    </submittedName>
</protein>
<dbReference type="Gene3D" id="2.120.10.30">
    <property type="entry name" value="TolB, C-terminal domain"/>
    <property type="match status" value="1"/>
</dbReference>
<dbReference type="InParanoid" id="A0A6P7G9R8"/>
<dbReference type="RefSeq" id="XP_028145864.1">
    <property type="nucleotide sequence ID" value="XM_028290063.1"/>
</dbReference>
<evidence type="ECO:0000313" key="3">
    <source>
        <dbReference type="RefSeq" id="XP_028145864.1"/>
    </source>
</evidence>
<accession>A0A6P7G9R8</accession>
<reference evidence="3" key="1">
    <citation type="submission" date="2025-04" db="UniProtKB">
        <authorList>
            <consortium name="RefSeq"/>
        </authorList>
    </citation>
    <scope>IDENTIFICATION</scope>
    <source>
        <tissue evidence="3">Whole insect</tissue>
    </source>
</reference>
<dbReference type="KEGG" id="dvv:114339414"/>
<gene>
    <name evidence="3" type="primary">LOC114339414</name>
</gene>